<dbReference type="PROSITE" id="PS00626">
    <property type="entry name" value="RCC1_2"/>
    <property type="match status" value="4"/>
</dbReference>
<dbReference type="GO" id="GO:0004842">
    <property type="term" value="F:ubiquitin-protein transferase activity"/>
    <property type="evidence" value="ECO:0007669"/>
    <property type="project" value="InterPro"/>
</dbReference>
<name>A0A3P8WV84_CYNSE</name>
<sequence>MNLTHVLLKWQEHLNSSWAAEDGVDTAKRHRADALYRKLLHDREVVTLAQPVQELIGPRLPDFECDSSVPAEKEEYLSSLLHSQRWLAHRMLTQTSYTLSLHHRLVVLQRIYYALHSKYHDKFRMQLPSHSTDSGAECGQLELASEPYVLIEMGVRTGLSLLFSLLQQNWRYAASVHPESVLCNDVLATASSVLASLPPLSLANENKIPSVGLDCLSQVADFLKKTSVNTGAGGADPTGRRLALELLLGLAMQRGSLKFLLEWVEIAQYSVCHMLLKGLLCVGMLLKPEINSSQGFRGDSVNTQVLKKDADGLCRLSQAALCLFEEICNLASCCLCSCGTDAGSSTENDNVLVYVWGSNSSHQLAEGTLEKILLPKLTQGFSDAQMIEAGQYCTFSVSADGSVKACGKGSYGRLGLGDSNNQSMPKKLVLEPHRNMKKVSSSKGSDGHTLAITVEGEVFSWGDGEYGKLGHGNSVTQKYPKIIQGPLLGKVVVCVSAGYRHSAAVTNDGELYTWGEGDFGRLGHSDSQSRNMPTLVKDISGVGQVACGSSHTIAVAQDGHTVWSFGGGDNGKLGHGDTNRVYRPKVIESLHGFIIRKVCAGSQSSLALTSAGQVFAWGCGSCLGCGSSEMTSLKPRFIEDLSVTKIIDISCGDSHCLALSHENEVYAWGNNTMGQCGQGHTSTPITRPKKVHGLEGVSIQQITAGTSHSLAWTAVPTDRQLVAWHRPFCVDLEESTFSYLRNFLESFCDGLGSDVPPPLFLREHHQFLQLCMKLLSIHLSLAHAGGTGATVLGAQSRPLRNLLFRLIDTNMPDSIHQAVLNTLSIGASLLLPPLRERTELLLSLLPHGPQSLNVLSKGQRLQLDMVLSSLQDQSHVASLLGYSNFGEVAALGPPLTPALSARPPSSSSVEPYDPMHLAEVLLKTLLLSIGFYTERAFGELEKNSDKQVSNDSQERTDPPCHFHQLLSGLYKHLLAHCFINSSPEDDSSVMLLREHLYLLLPCAAEALRRSTKLLKDSCLDKHIILKLEMVLYSSVAGSLLCQVMYSLLLLPLSTVQPLLSHLLALLEHLNDFNRLLPETAFLEEKELGLKDQTPSSGNTGPEQQKQQQQQQEEWVWLLDLERSVALAVGRCLGGMLQGPSPSLQEKTSDYWLSSVLLRNGLETDYEQLDSSMAWLTEVVLLGSIDARLTELSVNEETKTLLELALGPSRGAALKLWQKMEEYAHSKEWESAGSSGDALLQAVCRCSLAALLKHTGLQNEACWQDRWVTRQLGLFINHFLREAPVCAEVLESFMATREAMQVQQNVTVYESFGTSTLQSSVESPGSPNREPNPTQHWEKQGDSEESLSFPAACHLVVSRCLFLLLGVRPAWVEPSEEEDALPLCSLGIMKDAWDRLRQCIIPNTTIPHCGHNNLQILNQVFHFACGTLIIPSSSCAATFPTAQTSHQTDPRAITSAILQQQQRAEMRLEAFCQMSSFLAKMEEKSSGLTVVAPQFPALLQSVQLQFLSGCFSLGSQILGSHTEAYYEIQHYLVKILGKNPPKIALQSAAHTFYQQVVCVLRQKHLLLATIFALNFSYQPVDLVLVIKCGILEVLSKLTNNSCALMNQGWFAASTSGSMLLSGAVRLACRRLLQILTVADSLPIDVSDALMEVMCEQLQVVLHALYQKQQTERGTAERTDPDMMHGKSVDLVGVAFLLDFKLIIKKNIFVFFVAIESQLADFLVFLRRVLSLRVMRRISTFVKWVDPIMAIIIPKCPSGSPCFQNLRTKLLAFHILEKLLPACSEPSQIQQIVKQLFQLLPVYMWEEPLEERKRQEKSEKTLVNQDECIPIGDFSFDPQKIVCCSLESGSVLSHGSGGKGYGLATTAVTSGCFIWKFHITKENRGNEGTCVGVSRWPVKDHNHHTTTDMWLYRAYSGNLYHGGELVRSLPSFSQGDTITCILDMEAHTISFAKNDKEPKLAFEGVVASELYPCVMFYSSNPGEKVALHDLQMRGMPSNLLPGDPLCSPRMMVLLESTLRLLRKLHQSDHWASHINQYIHSHLELIGFYLKEEDPGNMGWFQDSSGNVTGPSPALRQPLSETKLAALCTEVWPVLALIGGVDNGLRAGGLCLHKPSARRAILLGVLKEGSSTAKLQWEEADLSVSSMNSWSPSDSPIISLEPCDISCCDVTCIGGLKPTVLLDLIYLMGFLEEQGWLGASAAPKRIYTEENSDTQTNLDEEMSDEVRWLTEDERRKLKDQKFQTDASASPLLTKDAAKDPNPQEFSSLPLPHYISQSSKSDAFAVELRAVRVSYLLIGALKSLTVIFSCEKLSDVLLVPRHDLSGLSLSPVSGQNLNPDEAKSISKQWDEKAELRSVLQYVVQSMVKWAVRPCPIKQSLSLMDLERAQVMIYRGALNRLHEDKDHREVLYSRVLSLPFLADVAGDLDSQTIEVLASWMLEHPLTEEDQGADTLRPEGAPETPSPDGPETLEFQPYSAEEESELGYMDDPYHEETYEDLLTPSFFSLERDALQIVEVMPIIIHTTLVYNTVADAMSGSDLSYKSITILLFICLHHLWSQAGEEHSQMVKCELCNTLTLQFNNHIKRRHPGCGQSAARKGYDSTGSYVDVWFKGECGSNFPFYLLCSSCREKYLAANLNDTNSKNERYHYDWEMSYPECDTDKQIGLEDFGLLLRPLGLTEKKLVPDPIAFTEPDPLGARVYSSTNLFSLPENALVEQKTCLNLGQQAVSLRDTIDRLKALRRVTSTAQILLAYSMVMKALSQTASSASMCSHSNGLESLGLADIRILVRLMTLAAGGRAHTCVDRQSCLTGLATDRHNTSCLRFLTSAIGSVISQSSTAYRQLVEICTQNLMAAATGVNIGAVGDQQQRNSLNSSLTTATQADQQLKDGGDQITHTFLVTQSLVSLLTGKDVQCFSHDKTDTENNVGPLELANALAACVLSARLTSKHRQWAAQQLVQALAATGKDVPNRPQTYSDLAGDLRKCPLKRLEGHYNKVASCYWSSEQSLLATCSQDKVVQLWSISQNTVELQNTFSCIIRLYQPSPQCVAWHSEDRPFAVGYPNGKVLLATTDVYDNEQPIVMSVFQDCVTALKWDPTGHLLLCLGRSEFIKILGQSAGSWTTLHSLVHSSTVTTAEWCTRIGREPDPRLMMAAGCQNGSVHVWTLPQGGTGTSSSFLQQDSAKCVFVLHGHITAVKSLSFCSSGLALVSGEIGGLLNIWSLQDGSVLQTVTGLGSVVSTTWILNLGVVACFARSKDILLICCTPDWISQNHVLSSCRMALRSQNILGLNRAPCLAVFLERLPLLLQEQYNHERTHVAAGDQLVHSAFLQSLASLAVGLALEKHLCRFPRPPHHTCPDAITCPSEWSWLSTYATTVRSAEAIASGTAFPESFIMSEFQNIGDGEGIKALDNSKWSFRMDEQLMSWATTRPEDWQEGGKSEVYLWGNGRYGQLAGIGTGLMMPTLVPSLSQTQQVVCGQNCTFLVQSNGTVLAVGEGQYGRLGQGNSDDLYVPTIIFAFQGYVVTQLVTSCGSDGHSMALTETGEVFSWGDGDFGKLGHGNNERQRRPKQIEALQGEEVVQLSCGFRHSAVVTADGKLFTFGSGESGRLGQRSTSNKMLPERVAALEGYHVGQVSCGLNHTLVLSLDGMVVWAFGDGDYGKLGTGSCTAKYYPQKVEQLCNKGIKKVDCGTQFSVALSLDGHVYTFGQERQLGLPDSMLKNRSCPQVVPSLEGLFIEDIAVGCEHVLTLSSTGDVYAWGCNNEGQLGLGHTNSVKEPTLVTALQGKNIRQISAGRCHSSAWTTPSTSINNSGGSGVFQLGLPTSVPPQYNTLKDCSPDILSMRLRVLYHFSDLMYKSWRLLNLDVKNPTLTSRYSSGTTAIIRGELRGLLSPKVNTLPLVRCIGRTMTQGKTYGPQITVKRISTRGRSSKPIFVQIAKQVVNLNPLELRLPSRAWKVKLVGEGADDAGGVFDDTITEMCQELQSGVVDLLIQTPNSFTDVGSNTDRFLLNPAAQTEDHMVQFRFLGILMAVAIRTKKPLDLHLAPWVWKQLCSMPLGGCDLEEVDLLTHRSLQGIIHLENSGITEENFHVMIPLDSFMAHSADGRLVPVVPGGQNISLTFNNRTEYVERTQDYRLHEMDSQVAAVRDGMCTIIPVPLLSLLTAQQLEQLVCGLPEVSVEMLKKLVRYRDITESHQLIGWLWQSLEEFTNEERVLFLRFVSGRSRLPTNPADITQKFQIIKVDRAILAERLRYSIHNCPSIDMDNYMLTHNTEPADSSDTED</sequence>
<feature type="repeat" description="RCC1" evidence="6">
    <location>
        <begin position="3433"/>
        <end position="3481"/>
    </location>
</feature>
<feature type="repeat" description="RCC1" evidence="6">
    <location>
        <begin position="663"/>
        <end position="715"/>
    </location>
</feature>
<dbReference type="InParanoid" id="A0A3P8WV84"/>
<evidence type="ECO:0000256" key="7">
    <source>
        <dbReference type="SAM" id="MobiDB-lite"/>
    </source>
</evidence>
<dbReference type="PROSITE" id="PS50188">
    <property type="entry name" value="B302_SPRY"/>
    <property type="match status" value="1"/>
</dbReference>
<dbReference type="InterPro" id="IPR051625">
    <property type="entry name" value="Signaling_Regulatory_Domain"/>
</dbReference>
<dbReference type="Pfam" id="PF00632">
    <property type="entry name" value="HECT"/>
    <property type="match status" value="1"/>
</dbReference>
<keyword evidence="2" id="KW-0677">Repeat</keyword>
<dbReference type="Gene3D" id="2.60.120.920">
    <property type="match status" value="1"/>
</dbReference>
<feature type="repeat" description="RCC1" evidence="6">
    <location>
        <begin position="3589"/>
        <end position="3640"/>
    </location>
</feature>
<feature type="repeat" description="RCC1" evidence="6">
    <location>
        <begin position="401"/>
        <end position="455"/>
    </location>
</feature>
<dbReference type="Gene3D" id="3.30.2160.10">
    <property type="entry name" value="Hect, E3 ligase catalytic domain"/>
    <property type="match status" value="1"/>
</dbReference>
<dbReference type="Pfam" id="PF00400">
    <property type="entry name" value="WD40"/>
    <property type="match status" value="2"/>
</dbReference>
<dbReference type="SUPFAM" id="SSF50978">
    <property type="entry name" value="WD40 repeat-like"/>
    <property type="match status" value="1"/>
</dbReference>
<dbReference type="Ensembl" id="ENSCSET00000031100.1">
    <property type="protein sequence ID" value="ENSCSEP00000030694.1"/>
    <property type="gene ID" value="ENSCSEG00000019572.1"/>
</dbReference>
<dbReference type="Gene3D" id="3.30.2410.10">
    <property type="entry name" value="Hect, E3 ligase catalytic domain"/>
    <property type="match status" value="1"/>
</dbReference>
<dbReference type="Pfam" id="PF25390">
    <property type="entry name" value="WD40_RLD"/>
    <property type="match status" value="2"/>
</dbReference>
<dbReference type="InterPro" id="IPR001680">
    <property type="entry name" value="WD40_rpt"/>
</dbReference>
<dbReference type="SMART" id="SM00119">
    <property type="entry name" value="HECTc"/>
    <property type="match status" value="1"/>
</dbReference>
<evidence type="ECO:0000313" key="11">
    <source>
        <dbReference type="Proteomes" id="UP000265120"/>
    </source>
</evidence>
<dbReference type="Gene3D" id="2.130.10.30">
    <property type="entry name" value="Regulator of chromosome condensation 1/beta-lactamase-inhibitor protein II"/>
    <property type="match status" value="2"/>
</dbReference>
<evidence type="ECO:0000259" key="8">
    <source>
        <dbReference type="PROSITE" id="PS50188"/>
    </source>
</evidence>
<organism evidence="10 11">
    <name type="scientific">Cynoglossus semilaevis</name>
    <name type="common">Tongue sole</name>
    <dbReference type="NCBI Taxonomy" id="244447"/>
    <lineage>
        <taxon>Eukaryota</taxon>
        <taxon>Metazoa</taxon>
        <taxon>Chordata</taxon>
        <taxon>Craniata</taxon>
        <taxon>Vertebrata</taxon>
        <taxon>Euteleostomi</taxon>
        <taxon>Actinopterygii</taxon>
        <taxon>Neopterygii</taxon>
        <taxon>Teleostei</taxon>
        <taxon>Neoteleostei</taxon>
        <taxon>Acanthomorphata</taxon>
        <taxon>Carangaria</taxon>
        <taxon>Pleuronectiformes</taxon>
        <taxon>Pleuronectoidei</taxon>
        <taxon>Cynoglossidae</taxon>
        <taxon>Cynoglossinae</taxon>
        <taxon>Cynoglossus</taxon>
    </lineage>
</organism>
<dbReference type="SMART" id="SM00449">
    <property type="entry name" value="SPRY"/>
    <property type="match status" value="1"/>
</dbReference>
<feature type="repeat" description="RCC1" evidence="6">
    <location>
        <begin position="351"/>
        <end position="400"/>
    </location>
</feature>
<dbReference type="Gene3D" id="3.90.1750.10">
    <property type="entry name" value="Hect, E3 ligase catalytic domains"/>
    <property type="match status" value="1"/>
</dbReference>
<dbReference type="PROSITE" id="PS50294">
    <property type="entry name" value="WD_REPEATS_REGION"/>
    <property type="match status" value="1"/>
</dbReference>
<feature type="repeat" description="WD" evidence="5">
    <location>
        <begin position="2985"/>
        <end position="3026"/>
    </location>
</feature>
<feature type="region of interest" description="Disordered" evidence="7">
    <location>
        <begin position="2236"/>
        <end position="2257"/>
    </location>
</feature>
<dbReference type="PRINTS" id="PR00633">
    <property type="entry name" value="RCCNDNSATION"/>
</dbReference>
<dbReference type="PANTHER" id="PTHR22872">
    <property type="entry name" value="BTK-BINDING PROTEIN-RELATED"/>
    <property type="match status" value="1"/>
</dbReference>
<feature type="repeat" description="RCC1" evidence="6">
    <location>
        <begin position="3694"/>
        <end position="3745"/>
    </location>
</feature>
<dbReference type="InterPro" id="IPR009091">
    <property type="entry name" value="RCC1/BLIP-II"/>
</dbReference>
<reference evidence="10" key="2">
    <citation type="submission" date="2025-08" db="UniProtKB">
        <authorList>
            <consortium name="Ensembl"/>
        </authorList>
    </citation>
    <scope>IDENTIFICATION</scope>
</reference>
<dbReference type="STRING" id="244447.ENSCSEP00000030694"/>
<dbReference type="PROSITE" id="PS50012">
    <property type="entry name" value="RCC1_3"/>
    <property type="match status" value="14"/>
</dbReference>
<dbReference type="InterPro" id="IPR043136">
    <property type="entry name" value="B30.2/SPRY_sf"/>
</dbReference>
<dbReference type="Proteomes" id="UP000265120">
    <property type="component" value="Chromosome 14"/>
</dbReference>
<feature type="compositionally biased region" description="Polar residues" evidence="7">
    <location>
        <begin position="1316"/>
        <end position="1334"/>
    </location>
</feature>
<proteinExistence type="predicted"/>
<dbReference type="SUPFAM" id="SSF49899">
    <property type="entry name" value="Concanavalin A-like lectins/glucanases"/>
    <property type="match status" value="1"/>
</dbReference>
<evidence type="ECO:0000256" key="1">
    <source>
        <dbReference type="ARBA" id="ARBA00022679"/>
    </source>
</evidence>
<keyword evidence="5" id="KW-0853">WD repeat</keyword>
<feature type="domain" description="HECT" evidence="9">
    <location>
        <begin position="3937"/>
        <end position="4250"/>
    </location>
</feature>
<feature type="repeat" description="RCC1" evidence="6">
    <location>
        <begin position="509"/>
        <end position="558"/>
    </location>
</feature>
<dbReference type="PANTHER" id="PTHR22872:SF6">
    <property type="entry name" value="E3 UBIQUITIN-PROTEIN LIGASE HERC1-RELATED"/>
    <property type="match status" value="1"/>
</dbReference>
<dbReference type="Pfam" id="PF00622">
    <property type="entry name" value="SPRY"/>
    <property type="match status" value="1"/>
</dbReference>
<reference evidence="10" key="3">
    <citation type="submission" date="2025-09" db="UniProtKB">
        <authorList>
            <consortium name="Ensembl"/>
        </authorList>
    </citation>
    <scope>IDENTIFICATION</scope>
</reference>
<feature type="domain" description="B30.2/SPRY" evidence="8">
    <location>
        <begin position="1799"/>
        <end position="1990"/>
    </location>
</feature>
<feature type="active site" description="Glycyl thioester intermediate" evidence="4">
    <location>
        <position position="4250"/>
    </location>
</feature>
<keyword evidence="11" id="KW-1185">Reference proteome</keyword>
<feature type="repeat" description="RCC1" evidence="6">
    <location>
        <begin position="3746"/>
        <end position="3797"/>
    </location>
</feature>
<feature type="repeat" description="WD" evidence="5">
    <location>
        <begin position="3183"/>
        <end position="3224"/>
    </location>
</feature>
<feature type="repeat" description="RCC1" evidence="6">
    <location>
        <begin position="560"/>
        <end position="611"/>
    </location>
</feature>
<dbReference type="InterPro" id="IPR000569">
    <property type="entry name" value="HECT_dom"/>
</dbReference>
<keyword evidence="1" id="KW-0808">Transferase</keyword>
<dbReference type="PROSITE" id="PS50237">
    <property type="entry name" value="HECT"/>
    <property type="match status" value="1"/>
</dbReference>
<reference evidence="10 11" key="1">
    <citation type="journal article" date="2014" name="Nat. Genet.">
        <title>Whole-genome sequence of a flatfish provides insights into ZW sex chromosome evolution and adaptation to a benthic lifestyle.</title>
        <authorList>
            <person name="Chen S."/>
            <person name="Zhang G."/>
            <person name="Shao C."/>
            <person name="Huang Q."/>
            <person name="Liu G."/>
            <person name="Zhang P."/>
            <person name="Song W."/>
            <person name="An N."/>
            <person name="Chalopin D."/>
            <person name="Volff J.N."/>
            <person name="Hong Y."/>
            <person name="Li Q."/>
            <person name="Sha Z."/>
            <person name="Zhou H."/>
            <person name="Xie M."/>
            <person name="Yu Q."/>
            <person name="Liu Y."/>
            <person name="Xiang H."/>
            <person name="Wang N."/>
            <person name="Wu K."/>
            <person name="Yang C."/>
            <person name="Zhou Q."/>
            <person name="Liao X."/>
            <person name="Yang L."/>
            <person name="Hu Q."/>
            <person name="Zhang J."/>
            <person name="Meng L."/>
            <person name="Jin L."/>
            <person name="Tian Y."/>
            <person name="Lian J."/>
            <person name="Yang J."/>
            <person name="Miao G."/>
            <person name="Liu S."/>
            <person name="Liang Z."/>
            <person name="Yan F."/>
            <person name="Li Y."/>
            <person name="Sun B."/>
            <person name="Zhang H."/>
            <person name="Zhang J."/>
            <person name="Zhu Y."/>
            <person name="Du M."/>
            <person name="Zhao Y."/>
            <person name="Schartl M."/>
            <person name="Tang Q."/>
            <person name="Wang J."/>
        </authorList>
    </citation>
    <scope>NUCLEOTIDE SEQUENCE</scope>
</reference>
<keyword evidence="3 4" id="KW-0833">Ubl conjugation pathway</keyword>
<evidence type="ECO:0000256" key="6">
    <source>
        <dbReference type="PROSITE-ProRule" id="PRU00235"/>
    </source>
</evidence>
<dbReference type="Gene3D" id="2.130.10.10">
    <property type="entry name" value="YVTN repeat-like/Quinoprotein amine dehydrogenase"/>
    <property type="match status" value="1"/>
</dbReference>
<dbReference type="InterPro" id="IPR036322">
    <property type="entry name" value="WD40_repeat_dom_sf"/>
</dbReference>
<evidence type="ECO:0000256" key="3">
    <source>
        <dbReference type="ARBA" id="ARBA00022786"/>
    </source>
</evidence>
<feature type="repeat" description="RCC1" evidence="6">
    <location>
        <begin position="3482"/>
        <end position="3536"/>
    </location>
</feature>
<feature type="repeat" description="RCC1" evidence="6">
    <location>
        <begin position="3642"/>
        <end position="3693"/>
    </location>
</feature>
<dbReference type="InterPro" id="IPR058923">
    <property type="entry name" value="RCC1-like_dom"/>
</dbReference>
<dbReference type="SUPFAM" id="SSF50985">
    <property type="entry name" value="RCC1/BLIP-II"/>
    <property type="match status" value="3"/>
</dbReference>
<dbReference type="GeneTree" id="ENSGT00940000166813"/>
<dbReference type="FunFam" id="2.60.120.920:FF:000015">
    <property type="entry name" value="LOW QUALITY PROTEIN: probable E3 ubiquitin-protein ligase HERC1"/>
    <property type="match status" value="1"/>
</dbReference>
<dbReference type="InterPro" id="IPR035983">
    <property type="entry name" value="Hect_E3_ubiquitin_ligase"/>
</dbReference>
<evidence type="ECO:0000256" key="4">
    <source>
        <dbReference type="PROSITE-ProRule" id="PRU00104"/>
    </source>
</evidence>
<evidence type="ECO:0000256" key="5">
    <source>
        <dbReference type="PROSITE-ProRule" id="PRU00221"/>
    </source>
</evidence>
<dbReference type="InterPro" id="IPR000408">
    <property type="entry name" value="Reg_chr_condens"/>
</dbReference>
<dbReference type="InterPro" id="IPR015943">
    <property type="entry name" value="WD40/YVTN_repeat-like_dom_sf"/>
</dbReference>
<feature type="region of interest" description="Disordered" evidence="7">
    <location>
        <begin position="1316"/>
        <end position="1340"/>
    </location>
</feature>
<protein>
    <submittedName>
        <fullName evidence="10">Probable E3 ubiquitin-protein ligase HERC1</fullName>
    </submittedName>
</protein>
<dbReference type="InterPro" id="IPR013320">
    <property type="entry name" value="ConA-like_dom_sf"/>
</dbReference>
<feature type="repeat" description="RCC1" evidence="6">
    <location>
        <begin position="3537"/>
        <end position="3588"/>
    </location>
</feature>
<feature type="repeat" description="RCC1" evidence="6">
    <location>
        <begin position="456"/>
        <end position="508"/>
    </location>
</feature>
<evidence type="ECO:0000256" key="2">
    <source>
        <dbReference type="ARBA" id="ARBA00022737"/>
    </source>
</evidence>
<evidence type="ECO:0000259" key="9">
    <source>
        <dbReference type="PROSITE" id="PS50237"/>
    </source>
</evidence>
<dbReference type="SUPFAM" id="SSF56204">
    <property type="entry name" value="Hect, E3 ligase catalytic domain"/>
    <property type="match status" value="1"/>
</dbReference>
<dbReference type="PROSITE" id="PS50082">
    <property type="entry name" value="WD_REPEATS_2"/>
    <property type="match status" value="2"/>
</dbReference>
<dbReference type="CDD" id="cd12881">
    <property type="entry name" value="SPRY_HERC1"/>
    <property type="match status" value="1"/>
</dbReference>
<dbReference type="InterPro" id="IPR035768">
    <property type="entry name" value="SPRY_HERC1"/>
</dbReference>
<accession>A0A3P8WV84</accession>
<dbReference type="InterPro" id="IPR001870">
    <property type="entry name" value="B30.2/SPRY"/>
</dbReference>
<feature type="region of interest" description="Disordered" evidence="7">
    <location>
        <begin position="2444"/>
        <end position="2466"/>
    </location>
</feature>
<evidence type="ECO:0000313" key="10">
    <source>
        <dbReference type="Ensembl" id="ENSCSEP00000030694.1"/>
    </source>
</evidence>
<feature type="repeat" description="RCC1" evidence="6">
    <location>
        <begin position="612"/>
        <end position="662"/>
    </location>
</feature>
<dbReference type="InterPro" id="IPR003877">
    <property type="entry name" value="SPRY_dom"/>
</dbReference>
<dbReference type="Pfam" id="PF00415">
    <property type="entry name" value="RCC1"/>
    <property type="match status" value="2"/>
</dbReference>
<dbReference type="SMART" id="SM00320">
    <property type="entry name" value="WD40"/>
    <property type="match status" value="5"/>
</dbReference>